<dbReference type="EMBL" id="QGDO01000003">
    <property type="protein sequence ID" value="PWJ42377.1"/>
    <property type="molecule type" value="Genomic_DNA"/>
</dbReference>
<evidence type="ECO:0000313" key="14">
    <source>
        <dbReference type="Proteomes" id="UP000245535"/>
    </source>
</evidence>
<keyword evidence="3" id="KW-0808">Transferase</keyword>
<dbReference type="PROSITE" id="PS50146">
    <property type="entry name" value="DAGK"/>
    <property type="match status" value="1"/>
</dbReference>
<dbReference type="InterPro" id="IPR001206">
    <property type="entry name" value="Diacylglycerol_kinase_cat_dom"/>
</dbReference>
<dbReference type="OrthoDB" id="9786026at2"/>
<dbReference type="AlphaFoldDB" id="A0A315ZYE0"/>
<dbReference type="GO" id="GO:0046872">
    <property type="term" value="F:metal ion binding"/>
    <property type="evidence" value="ECO:0007669"/>
    <property type="project" value="UniProtKB-KW"/>
</dbReference>
<evidence type="ECO:0000256" key="7">
    <source>
        <dbReference type="ARBA" id="ARBA00022840"/>
    </source>
</evidence>
<keyword evidence="5" id="KW-0547">Nucleotide-binding</keyword>
<evidence type="ECO:0000256" key="4">
    <source>
        <dbReference type="ARBA" id="ARBA00022723"/>
    </source>
</evidence>
<dbReference type="SUPFAM" id="SSF111331">
    <property type="entry name" value="NAD kinase/diacylglycerol kinase-like"/>
    <property type="match status" value="1"/>
</dbReference>
<keyword evidence="4" id="KW-0479">Metal-binding</keyword>
<comment type="cofactor">
    <cofactor evidence="1">
        <name>Mg(2+)</name>
        <dbReference type="ChEBI" id="CHEBI:18420"/>
    </cofactor>
</comment>
<accession>A0A315ZYE0</accession>
<dbReference type="InterPro" id="IPR017438">
    <property type="entry name" value="ATP-NAD_kinase_N"/>
</dbReference>
<name>A0A315ZYE0_SEDFL</name>
<keyword evidence="14" id="KW-1185">Reference proteome</keyword>
<keyword evidence="6 13" id="KW-0418">Kinase</keyword>
<evidence type="ECO:0000256" key="2">
    <source>
        <dbReference type="ARBA" id="ARBA00022516"/>
    </source>
</evidence>
<dbReference type="GO" id="GO:0008654">
    <property type="term" value="P:phospholipid biosynthetic process"/>
    <property type="evidence" value="ECO:0007669"/>
    <property type="project" value="UniProtKB-KW"/>
</dbReference>
<gene>
    <name evidence="13" type="ORF">BC781_103629</name>
</gene>
<evidence type="ECO:0000256" key="8">
    <source>
        <dbReference type="ARBA" id="ARBA00022842"/>
    </source>
</evidence>
<keyword evidence="8" id="KW-0460">Magnesium</keyword>
<dbReference type="NCBIfam" id="TIGR00147">
    <property type="entry name" value="YegS/Rv2252/BmrU family lipid kinase"/>
    <property type="match status" value="1"/>
</dbReference>
<dbReference type="RefSeq" id="WP_109619273.1">
    <property type="nucleotide sequence ID" value="NZ_QGDO01000003.1"/>
</dbReference>
<evidence type="ECO:0000259" key="12">
    <source>
        <dbReference type="PROSITE" id="PS50146"/>
    </source>
</evidence>
<dbReference type="InterPro" id="IPR045540">
    <property type="entry name" value="YegS/DAGK_C"/>
</dbReference>
<dbReference type="SMART" id="SM00046">
    <property type="entry name" value="DAGKc"/>
    <property type="match status" value="1"/>
</dbReference>
<dbReference type="GO" id="GO:0005886">
    <property type="term" value="C:plasma membrane"/>
    <property type="evidence" value="ECO:0007669"/>
    <property type="project" value="TreeGrafter"/>
</dbReference>
<organism evidence="13 14">
    <name type="scientific">Sediminitomix flava</name>
    <dbReference type="NCBI Taxonomy" id="379075"/>
    <lineage>
        <taxon>Bacteria</taxon>
        <taxon>Pseudomonadati</taxon>
        <taxon>Bacteroidota</taxon>
        <taxon>Cytophagia</taxon>
        <taxon>Cytophagales</taxon>
        <taxon>Flammeovirgaceae</taxon>
        <taxon>Sediminitomix</taxon>
    </lineage>
</organism>
<comment type="caution">
    <text evidence="13">The sequence shown here is derived from an EMBL/GenBank/DDBJ whole genome shotgun (WGS) entry which is preliminary data.</text>
</comment>
<sequence>MTLYTKHDVLIHKTLANVKFIINPISGSGKGKRTAELIREKFNSPNTSSEILFTKGRDHAYSLAKELIEEGETSLIVAVGGDGTINEVASAMIGQNIPLGIIPIGSGNGLARHLNIPLNPQKAINSLYNAQTSFIDVGIVNGKQFFCTSGTGFDAYVSHHFAEADGRGLINYIKTGVQDYFNYKANKYKIEVDGKDYNVDAYMVSVANASQFGNNAYIAPNADISDGLLDVVIIKKFNKLNILPLVFKVFSKSLNSYDQVMMLRGANIKISTSSKQNKIYLHRDGEPEWGEENLTYSIKNNALKIFV</sequence>
<dbReference type="Gene3D" id="2.60.200.40">
    <property type="match status" value="1"/>
</dbReference>
<dbReference type="InterPro" id="IPR050187">
    <property type="entry name" value="Lipid_Phosphate_FormReg"/>
</dbReference>
<keyword evidence="7" id="KW-0067">ATP-binding</keyword>
<dbReference type="GO" id="GO:0005524">
    <property type="term" value="F:ATP binding"/>
    <property type="evidence" value="ECO:0007669"/>
    <property type="project" value="UniProtKB-KW"/>
</dbReference>
<protein>
    <submittedName>
        <fullName evidence="13">YegS/Rv2252/BmrU family lipid kinase</fullName>
    </submittedName>
</protein>
<dbReference type="Pfam" id="PF00781">
    <property type="entry name" value="DAGK_cat"/>
    <property type="match status" value="1"/>
</dbReference>
<proteinExistence type="predicted"/>
<evidence type="ECO:0000256" key="5">
    <source>
        <dbReference type="ARBA" id="ARBA00022741"/>
    </source>
</evidence>
<dbReference type="PANTHER" id="PTHR12358">
    <property type="entry name" value="SPHINGOSINE KINASE"/>
    <property type="match status" value="1"/>
</dbReference>
<dbReference type="Proteomes" id="UP000245535">
    <property type="component" value="Unassembled WGS sequence"/>
</dbReference>
<evidence type="ECO:0000256" key="3">
    <source>
        <dbReference type="ARBA" id="ARBA00022679"/>
    </source>
</evidence>
<evidence type="ECO:0000256" key="11">
    <source>
        <dbReference type="ARBA" id="ARBA00023264"/>
    </source>
</evidence>
<reference evidence="13 14" key="1">
    <citation type="submission" date="2018-03" db="EMBL/GenBank/DDBJ databases">
        <title>Genomic Encyclopedia of Archaeal and Bacterial Type Strains, Phase II (KMG-II): from individual species to whole genera.</title>
        <authorList>
            <person name="Goeker M."/>
        </authorList>
    </citation>
    <scope>NUCLEOTIDE SEQUENCE [LARGE SCALE GENOMIC DNA]</scope>
    <source>
        <strain evidence="13 14">DSM 28229</strain>
    </source>
</reference>
<dbReference type="Pfam" id="PF19279">
    <property type="entry name" value="YegS_C"/>
    <property type="match status" value="1"/>
</dbReference>
<keyword evidence="11" id="KW-1208">Phospholipid metabolism</keyword>
<dbReference type="InterPro" id="IPR016064">
    <property type="entry name" value="NAD/diacylglycerol_kinase_sf"/>
</dbReference>
<evidence type="ECO:0000256" key="1">
    <source>
        <dbReference type="ARBA" id="ARBA00001946"/>
    </source>
</evidence>
<evidence type="ECO:0000256" key="6">
    <source>
        <dbReference type="ARBA" id="ARBA00022777"/>
    </source>
</evidence>
<evidence type="ECO:0000313" key="13">
    <source>
        <dbReference type="EMBL" id="PWJ42377.1"/>
    </source>
</evidence>
<keyword evidence="2" id="KW-0444">Lipid biosynthesis</keyword>
<dbReference type="GO" id="GO:0016301">
    <property type="term" value="F:kinase activity"/>
    <property type="evidence" value="ECO:0007669"/>
    <property type="project" value="UniProtKB-KW"/>
</dbReference>
<evidence type="ECO:0000256" key="10">
    <source>
        <dbReference type="ARBA" id="ARBA00023209"/>
    </source>
</evidence>
<dbReference type="PANTHER" id="PTHR12358:SF106">
    <property type="entry name" value="LIPID KINASE YEGS"/>
    <property type="match status" value="1"/>
</dbReference>
<dbReference type="Gene3D" id="3.40.50.10330">
    <property type="entry name" value="Probable inorganic polyphosphate/atp-NAD kinase, domain 1"/>
    <property type="match status" value="1"/>
</dbReference>
<feature type="domain" description="DAGKc" evidence="12">
    <location>
        <begin position="13"/>
        <end position="144"/>
    </location>
</feature>
<keyword evidence="9" id="KW-0443">Lipid metabolism</keyword>
<keyword evidence="10" id="KW-0594">Phospholipid biosynthesis</keyword>
<evidence type="ECO:0000256" key="9">
    <source>
        <dbReference type="ARBA" id="ARBA00023098"/>
    </source>
</evidence>
<dbReference type="InterPro" id="IPR005218">
    <property type="entry name" value="Diacylglycerol/lipid_kinase"/>
</dbReference>